<proteinExistence type="predicted"/>
<accession>A0A382Q3X6</accession>
<name>A0A382Q3X6_9ZZZZ</name>
<reference evidence="1" key="1">
    <citation type="submission" date="2018-05" db="EMBL/GenBank/DDBJ databases">
        <authorList>
            <person name="Lanie J.A."/>
            <person name="Ng W.-L."/>
            <person name="Kazmierczak K.M."/>
            <person name="Andrzejewski T.M."/>
            <person name="Davidsen T.M."/>
            <person name="Wayne K.J."/>
            <person name="Tettelin H."/>
            <person name="Glass J.I."/>
            <person name="Rusch D."/>
            <person name="Podicherti R."/>
            <person name="Tsui H.-C.T."/>
            <person name="Winkler M.E."/>
        </authorList>
    </citation>
    <scope>NUCLEOTIDE SEQUENCE</scope>
</reference>
<gene>
    <name evidence="1" type="ORF">METZ01_LOCUS331795</name>
</gene>
<dbReference type="EMBL" id="UINC01111031">
    <property type="protein sequence ID" value="SVC78941.1"/>
    <property type="molecule type" value="Genomic_DNA"/>
</dbReference>
<organism evidence="1">
    <name type="scientific">marine metagenome</name>
    <dbReference type="NCBI Taxonomy" id="408172"/>
    <lineage>
        <taxon>unclassified sequences</taxon>
        <taxon>metagenomes</taxon>
        <taxon>ecological metagenomes</taxon>
    </lineage>
</organism>
<sequence>MAWNDDENAPQPGVSLCRVEDVPEGQGREFVFGGSG</sequence>
<feature type="non-terminal residue" evidence="1">
    <location>
        <position position="36"/>
    </location>
</feature>
<evidence type="ECO:0000313" key="1">
    <source>
        <dbReference type="EMBL" id="SVC78941.1"/>
    </source>
</evidence>
<protein>
    <submittedName>
        <fullName evidence="1">Uncharacterized protein</fullName>
    </submittedName>
</protein>
<dbReference type="AlphaFoldDB" id="A0A382Q3X6"/>